<evidence type="ECO:0000256" key="1">
    <source>
        <dbReference type="SAM" id="MobiDB-lite"/>
    </source>
</evidence>
<dbReference type="Proteomes" id="UP000784294">
    <property type="component" value="Unassembled WGS sequence"/>
</dbReference>
<evidence type="ECO:0000313" key="4">
    <source>
        <dbReference type="Proteomes" id="UP000784294"/>
    </source>
</evidence>
<name>A0A3S5C3Y4_9PLAT</name>
<accession>A0A3S5C3Y4</accession>
<dbReference type="GO" id="GO:0016020">
    <property type="term" value="C:membrane"/>
    <property type="evidence" value="ECO:0007669"/>
    <property type="project" value="InterPro"/>
</dbReference>
<dbReference type="AlphaFoldDB" id="A0A3S5C3Y4"/>
<dbReference type="InterPro" id="IPR006202">
    <property type="entry name" value="Neur_chan_lig-bd"/>
</dbReference>
<evidence type="ECO:0000259" key="2">
    <source>
        <dbReference type="Pfam" id="PF02931"/>
    </source>
</evidence>
<dbReference type="Gene3D" id="2.70.170.10">
    <property type="entry name" value="Neurotransmitter-gated ion-channel ligand-binding domain"/>
    <property type="match status" value="1"/>
</dbReference>
<dbReference type="OrthoDB" id="5975154at2759"/>
<gene>
    <name evidence="3" type="ORF">PXEA_LOCUS27131</name>
</gene>
<evidence type="ECO:0000313" key="3">
    <source>
        <dbReference type="EMBL" id="VEL33691.1"/>
    </source>
</evidence>
<organism evidence="3 4">
    <name type="scientific">Protopolystoma xenopodis</name>
    <dbReference type="NCBI Taxonomy" id="117903"/>
    <lineage>
        <taxon>Eukaryota</taxon>
        <taxon>Metazoa</taxon>
        <taxon>Spiralia</taxon>
        <taxon>Lophotrochozoa</taxon>
        <taxon>Platyhelminthes</taxon>
        <taxon>Monogenea</taxon>
        <taxon>Polyopisthocotylea</taxon>
        <taxon>Polystomatidea</taxon>
        <taxon>Polystomatidae</taxon>
        <taxon>Protopolystoma</taxon>
    </lineage>
</organism>
<protein>
    <recommendedName>
        <fullName evidence="2">Neurotransmitter-gated ion-channel ligand-binding domain-containing protein</fullName>
    </recommendedName>
</protein>
<dbReference type="InterPro" id="IPR036734">
    <property type="entry name" value="Neur_chan_lig-bd_sf"/>
</dbReference>
<reference evidence="3" key="1">
    <citation type="submission" date="2018-11" db="EMBL/GenBank/DDBJ databases">
        <authorList>
            <consortium name="Pathogen Informatics"/>
        </authorList>
    </citation>
    <scope>NUCLEOTIDE SEQUENCE</scope>
</reference>
<sequence>MMADDPASAAYSEYGNMQSEEPYGGEDSRRSVPAEERGKYAEKLLIKHLLHDYDPRARPVVDAMSPKIFISKNFVRQITVSFGMSLIQILDLNENEQVLTTNVQTLYVSCR</sequence>
<feature type="region of interest" description="Disordered" evidence="1">
    <location>
        <begin position="1"/>
        <end position="35"/>
    </location>
</feature>
<dbReference type="Pfam" id="PF02931">
    <property type="entry name" value="Neur_chan_LBD"/>
    <property type="match status" value="1"/>
</dbReference>
<feature type="domain" description="Neurotransmitter-gated ion-channel ligand-binding" evidence="2">
    <location>
        <begin position="43"/>
        <end position="103"/>
    </location>
</feature>
<keyword evidence="4" id="KW-1185">Reference proteome</keyword>
<dbReference type="SUPFAM" id="SSF63712">
    <property type="entry name" value="Nicotinic receptor ligand binding domain-like"/>
    <property type="match status" value="1"/>
</dbReference>
<feature type="compositionally biased region" description="Basic and acidic residues" evidence="1">
    <location>
        <begin position="26"/>
        <end position="35"/>
    </location>
</feature>
<proteinExistence type="predicted"/>
<dbReference type="EMBL" id="CAAALY010246226">
    <property type="protein sequence ID" value="VEL33691.1"/>
    <property type="molecule type" value="Genomic_DNA"/>
</dbReference>
<comment type="caution">
    <text evidence="3">The sequence shown here is derived from an EMBL/GenBank/DDBJ whole genome shotgun (WGS) entry which is preliminary data.</text>
</comment>
<dbReference type="GO" id="GO:0005230">
    <property type="term" value="F:extracellular ligand-gated monoatomic ion channel activity"/>
    <property type="evidence" value="ECO:0007669"/>
    <property type="project" value="InterPro"/>
</dbReference>